<dbReference type="EMBL" id="JASSZA010000013">
    <property type="protein sequence ID" value="KAK2095169.1"/>
    <property type="molecule type" value="Genomic_DNA"/>
</dbReference>
<feature type="region of interest" description="Disordered" evidence="1">
    <location>
        <begin position="1"/>
        <end position="20"/>
    </location>
</feature>
<reference evidence="2 3" key="1">
    <citation type="submission" date="2023-05" db="EMBL/GenBank/DDBJ databases">
        <title>B98-5 Cell Line De Novo Hybrid Assembly: An Optical Mapping Approach.</title>
        <authorList>
            <person name="Kananen K."/>
            <person name="Auerbach J.A."/>
            <person name="Kautto E."/>
            <person name="Blachly J.S."/>
        </authorList>
    </citation>
    <scope>NUCLEOTIDE SEQUENCE [LARGE SCALE GENOMIC DNA]</scope>
    <source>
        <strain evidence="2">B95-8</strain>
        <tissue evidence="2">Cell line</tissue>
    </source>
</reference>
<dbReference type="Proteomes" id="UP001266305">
    <property type="component" value="Unassembled WGS sequence"/>
</dbReference>
<feature type="non-terminal residue" evidence="2">
    <location>
        <position position="161"/>
    </location>
</feature>
<evidence type="ECO:0000313" key="2">
    <source>
        <dbReference type="EMBL" id="KAK2095169.1"/>
    </source>
</evidence>
<gene>
    <name evidence="2" type="ORF">P7K49_026585</name>
</gene>
<sequence length="161" mass="17817">MTSRGPGRASGTQEMEEKEILRRQIRLLQGRFYRDRDGSPLLSPSPRGGSPAPPRRRGRSPPAGSECRLEWGTVGSVRTCGPARGAGQSPAPALSREWCWPCSGCGRWRRGRRLVTRGRRRPTHPPELLGSPVPTLSPRALLRGWDWFLAHCCRAGSGRTQ</sequence>
<feature type="compositionally biased region" description="Low complexity" evidence="1">
    <location>
        <begin position="39"/>
        <end position="50"/>
    </location>
</feature>
<evidence type="ECO:0000256" key="1">
    <source>
        <dbReference type="SAM" id="MobiDB-lite"/>
    </source>
</evidence>
<name>A0ABQ9UEE3_SAGOE</name>
<evidence type="ECO:0000313" key="3">
    <source>
        <dbReference type="Proteomes" id="UP001266305"/>
    </source>
</evidence>
<proteinExistence type="predicted"/>
<accession>A0ABQ9UEE3</accession>
<protein>
    <submittedName>
        <fullName evidence="2">Uncharacterized protein</fullName>
    </submittedName>
</protein>
<keyword evidence="3" id="KW-1185">Reference proteome</keyword>
<organism evidence="2 3">
    <name type="scientific">Saguinus oedipus</name>
    <name type="common">Cotton-top tamarin</name>
    <name type="synonym">Oedipomidas oedipus</name>
    <dbReference type="NCBI Taxonomy" id="9490"/>
    <lineage>
        <taxon>Eukaryota</taxon>
        <taxon>Metazoa</taxon>
        <taxon>Chordata</taxon>
        <taxon>Craniata</taxon>
        <taxon>Vertebrata</taxon>
        <taxon>Euteleostomi</taxon>
        <taxon>Mammalia</taxon>
        <taxon>Eutheria</taxon>
        <taxon>Euarchontoglires</taxon>
        <taxon>Primates</taxon>
        <taxon>Haplorrhini</taxon>
        <taxon>Platyrrhini</taxon>
        <taxon>Cebidae</taxon>
        <taxon>Callitrichinae</taxon>
        <taxon>Saguinus</taxon>
    </lineage>
</organism>
<feature type="region of interest" description="Disordered" evidence="1">
    <location>
        <begin position="32"/>
        <end position="68"/>
    </location>
</feature>
<comment type="caution">
    <text evidence="2">The sequence shown here is derived from an EMBL/GenBank/DDBJ whole genome shotgun (WGS) entry which is preliminary data.</text>
</comment>